<evidence type="ECO:0000313" key="2">
    <source>
        <dbReference type="Proteomes" id="UP000544110"/>
    </source>
</evidence>
<dbReference type="InterPro" id="IPR005331">
    <property type="entry name" value="Sulfotransferase"/>
</dbReference>
<dbReference type="AlphaFoldDB" id="A0A7Y9ULH1"/>
<evidence type="ECO:0000313" key="1">
    <source>
        <dbReference type="EMBL" id="NYG55062.1"/>
    </source>
</evidence>
<dbReference type="InterPro" id="IPR027417">
    <property type="entry name" value="P-loop_NTPase"/>
</dbReference>
<dbReference type="RefSeq" id="WP_179517568.1">
    <property type="nucleotide sequence ID" value="NZ_JACCAC010000001.1"/>
</dbReference>
<protein>
    <recommendedName>
        <fullName evidence="3">Sulfotransferase family protein</fullName>
    </recommendedName>
</protein>
<comment type="caution">
    <text evidence="1">The sequence shown here is derived from an EMBL/GenBank/DDBJ whole genome shotgun (WGS) entry which is preliminary data.</text>
</comment>
<gene>
    <name evidence="1" type="ORF">BJ989_001366</name>
</gene>
<dbReference type="Pfam" id="PF03567">
    <property type="entry name" value="Sulfotransfer_2"/>
    <property type="match status" value="1"/>
</dbReference>
<reference evidence="1 2" key="1">
    <citation type="submission" date="2020-07" db="EMBL/GenBank/DDBJ databases">
        <title>Sequencing the genomes of 1000 actinobacteria strains.</title>
        <authorList>
            <person name="Klenk H.-P."/>
        </authorList>
    </citation>
    <scope>NUCLEOTIDE SEQUENCE [LARGE SCALE GENOMIC DNA]</scope>
    <source>
        <strain evidence="1 2">DSM 24552</strain>
    </source>
</reference>
<organism evidence="1 2">
    <name type="scientific">Nocardioides perillae</name>
    <dbReference type="NCBI Taxonomy" id="1119534"/>
    <lineage>
        <taxon>Bacteria</taxon>
        <taxon>Bacillati</taxon>
        <taxon>Actinomycetota</taxon>
        <taxon>Actinomycetes</taxon>
        <taxon>Propionibacteriales</taxon>
        <taxon>Nocardioidaceae</taxon>
        <taxon>Nocardioides</taxon>
    </lineage>
</organism>
<dbReference type="Gene3D" id="3.40.50.300">
    <property type="entry name" value="P-loop containing nucleotide triphosphate hydrolases"/>
    <property type="match status" value="1"/>
</dbReference>
<dbReference type="EMBL" id="JACCAC010000001">
    <property type="protein sequence ID" value="NYG55062.1"/>
    <property type="molecule type" value="Genomic_DNA"/>
</dbReference>
<dbReference type="Proteomes" id="UP000544110">
    <property type="component" value="Unassembled WGS sequence"/>
</dbReference>
<name>A0A7Y9ULH1_9ACTN</name>
<proteinExistence type="predicted"/>
<accession>A0A7Y9ULH1</accession>
<sequence>MLISAEARAVFVHVQKTGGVTVERHLRSQLPDAEVLRERHAPLTKALQRRPEIADFYVFGFVRNPWARLVSWWSMVDHWHRNGAGAPIVARQQARAAAGVVADDAAQDPMRGLTHQRNKFWQAVAGYGSFERFVLEGPAEWPRLRTPQVAMLSAPGREADFVGRTERLDTDFAAVCERLGVEPPPPGRRNSSGHGHYTDYYDDRTRQVVADLFAPDVERFGYRFGD</sequence>
<dbReference type="SUPFAM" id="SSF52540">
    <property type="entry name" value="P-loop containing nucleoside triphosphate hydrolases"/>
    <property type="match status" value="1"/>
</dbReference>
<dbReference type="GO" id="GO:0016020">
    <property type="term" value="C:membrane"/>
    <property type="evidence" value="ECO:0007669"/>
    <property type="project" value="InterPro"/>
</dbReference>
<evidence type="ECO:0008006" key="3">
    <source>
        <dbReference type="Google" id="ProtNLM"/>
    </source>
</evidence>
<dbReference type="GO" id="GO:0008146">
    <property type="term" value="F:sulfotransferase activity"/>
    <property type="evidence" value="ECO:0007669"/>
    <property type="project" value="InterPro"/>
</dbReference>
<keyword evidence="2" id="KW-1185">Reference proteome</keyword>